<comment type="caution">
    <text evidence="1">The sequence shown here is derived from an EMBL/GenBank/DDBJ whole genome shotgun (WGS) entry which is preliminary data.</text>
</comment>
<keyword evidence="2" id="KW-1185">Reference proteome</keyword>
<name>A0ABQ4QCS6_9HYPH</name>
<accession>A0ABQ4QCS6</accession>
<proteinExistence type="predicted"/>
<protein>
    <submittedName>
        <fullName evidence="1">Uncharacterized protein</fullName>
    </submittedName>
</protein>
<dbReference type="Proteomes" id="UP001055117">
    <property type="component" value="Unassembled WGS sequence"/>
</dbReference>
<sequence>MQNFTVTARERDTVLAALRYYQFYRMQGHPFDPRQDHLIDAIAAETGDALDVAEIDDLCAGLNGNAHALGATAARITFDAIA</sequence>
<evidence type="ECO:0000313" key="1">
    <source>
        <dbReference type="EMBL" id="GJD42973.1"/>
    </source>
</evidence>
<gene>
    <name evidence="1" type="ORF">AFCDBAGC_0815</name>
</gene>
<organism evidence="1 2">
    <name type="scientific">Methylobacterium cerastii</name>
    <dbReference type="NCBI Taxonomy" id="932741"/>
    <lineage>
        <taxon>Bacteria</taxon>
        <taxon>Pseudomonadati</taxon>
        <taxon>Pseudomonadota</taxon>
        <taxon>Alphaproteobacteria</taxon>
        <taxon>Hyphomicrobiales</taxon>
        <taxon>Methylobacteriaceae</taxon>
        <taxon>Methylobacterium</taxon>
    </lineage>
</organism>
<dbReference type="EMBL" id="BPQG01000007">
    <property type="protein sequence ID" value="GJD42973.1"/>
    <property type="molecule type" value="Genomic_DNA"/>
</dbReference>
<evidence type="ECO:0000313" key="2">
    <source>
        <dbReference type="Proteomes" id="UP001055117"/>
    </source>
</evidence>
<reference evidence="1 2" key="1">
    <citation type="journal article" date="2021" name="Front. Microbiol.">
        <title>Comprehensive Comparative Genomics and Phenotyping of Methylobacterium Species.</title>
        <authorList>
            <person name="Alessa O."/>
            <person name="Ogura Y."/>
            <person name="Fujitani Y."/>
            <person name="Takami H."/>
            <person name="Hayashi T."/>
            <person name="Sahin N."/>
            <person name="Tani A."/>
        </authorList>
    </citation>
    <scope>NUCLEOTIDE SEQUENCE [LARGE SCALE GENOMIC DNA]</scope>
    <source>
        <strain evidence="1 2">DSM 23679</strain>
    </source>
</reference>
<dbReference type="RefSeq" id="WP_147752198.1">
    <property type="nucleotide sequence ID" value="NZ_BPQG01000007.1"/>
</dbReference>